<name>W9ZDG0_9EURO</name>
<keyword evidence="3" id="KW-1185">Reference proteome</keyword>
<dbReference type="eggNOG" id="ENOG502RNTQ">
    <property type="taxonomic scope" value="Eukaryota"/>
</dbReference>
<gene>
    <name evidence="2" type="ORF">A1O3_01106</name>
</gene>
<accession>W9ZDG0</accession>
<sequence length="140" mass="14094">MADRTQENTHGVVNDVKSALRGVRGVGDTIRGTVNESIDTAFNEKEGEVANRAIKEKGKADLQATDQHFAHPGTAGENTSASHPVGSGTGLSTGGLSGTKRTVGGTTTGAGAHSGSVGNMGSSVPQNHLGGEPGPTGERY</sequence>
<proteinExistence type="predicted"/>
<reference evidence="2 3" key="1">
    <citation type="submission" date="2013-03" db="EMBL/GenBank/DDBJ databases">
        <title>The Genome Sequence of Capronia epimyces CBS 606.96.</title>
        <authorList>
            <consortium name="The Broad Institute Genomics Platform"/>
            <person name="Cuomo C."/>
            <person name="de Hoog S."/>
            <person name="Gorbushina A."/>
            <person name="Walker B."/>
            <person name="Young S.K."/>
            <person name="Zeng Q."/>
            <person name="Gargeya S."/>
            <person name="Fitzgerald M."/>
            <person name="Haas B."/>
            <person name="Abouelleil A."/>
            <person name="Allen A.W."/>
            <person name="Alvarado L."/>
            <person name="Arachchi H.M."/>
            <person name="Berlin A.M."/>
            <person name="Chapman S.B."/>
            <person name="Gainer-Dewar J."/>
            <person name="Goldberg J."/>
            <person name="Griggs A."/>
            <person name="Gujja S."/>
            <person name="Hansen M."/>
            <person name="Howarth C."/>
            <person name="Imamovic A."/>
            <person name="Ireland A."/>
            <person name="Larimer J."/>
            <person name="McCowan C."/>
            <person name="Murphy C."/>
            <person name="Pearson M."/>
            <person name="Poon T.W."/>
            <person name="Priest M."/>
            <person name="Roberts A."/>
            <person name="Saif S."/>
            <person name="Shea T."/>
            <person name="Sisk P."/>
            <person name="Sykes S."/>
            <person name="Wortman J."/>
            <person name="Nusbaum C."/>
            <person name="Birren B."/>
        </authorList>
    </citation>
    <scope>NUCLEOTIDE SEQUENCE [LARGE SCALE GENOMIC DNA]</scope>
    <source>
        <strain evidence="2 3">CBS 606.96</strain>
    </source>
</reference>
<dbReference type="EMBL" id="AMGY01000001">
    <property type="protein sequence ID" value="EXJ92554.1"/>
    <property type="molecule type" value="Genomic_DNA"/>
</dbReference>
<dbReference type="HOGENOM" id="CLU_1917090_0_0_1"/>
<evidence type="ECO:0000313" key="2">
    <source>
        <dbReference type="EMBL" id="EXJ92554.1"/>
    </source>
</evidence>
<evidence type="ECO:0000256" key="1">
    <source>
        <dbReference type="SAM" id="MobiDB-lite"/>
    </source>
</evidence>
<dbReference type="OrthoDB" id="4779541at2759"/>
<organism evidence="2 3">
    <name type="scientific">Capronia epimyces CBS 606.96</name>
    <dbReference type="NCBI Taxonomy" id="1182542"/>
    <lineage>
        <taxon>Eukaryota</taxon>
        <taxon>Fungi</taxon>
        <taxon>Dikarya</taxon>
        <taxon>Ascomycota</taxon>
        <taxon>Pezizomycotina</taxon>
        <taxon>Eurotiomycetes</taxon>
        <taxon>Chaetothyriomycetidae</taxon>
        <taxon>Chaetothyriales</taxon>
        <taxon>Herpotrichiellaceae</taxon>
        <taxon>Capronia</taxon>
    </lineage>
</organism>
<feature type="compositionally biased region" description="Gly residues" evidence="1">
    <location>
        <begin position="87"/>
        <end position="97"/>
    </location>
</feature>
<protein>
    <submittedName>
        <fullName evidence="2">Uncharacterized protein</fullName>
    </submittedName>
</protein>
<comment type="caution">
    <text evidence="2">The sequence shown here is derived from an EMBL/GenBank/DDBJ whole genome shotgun (WGS) entry which is preliminary data.</text>
</comment>
<feature type="region of interest" description="Disordered" evidence="1">
    <location>
        <begin position="58"/>
        <end position="140"/>
    </location>
</feature>
<dbReference type="RefSeq" id="XP_007729444.1">
    <property type="nucleotide sequence ID" value="XM_007731254.1"/>
</dbReference>
<evidence type="ECO:0000313" key="3">
    <source>
        <dbReference type="Proteomes" id="UP000019478"/>
    </source>
</evidence>
<dbReference type="AlphaFoldDB" id="W9ZDG0"/>
<feature type="compositionally biased region" description="Low complexity" evidence="1">
    <location>
        <begin position="98"/>
        <end position="117"/>
    </location>
</feature>
<dbReference type="GeneID" id="19165244"/>
<dbReference type="Proteomes" id="UP000019478">
    <property type="component" value="Unassembled WGS sequence"/>
</dbReference>